<dbReference type="GO" id="GO:0050660">
    <property type="term" value="F:flavin adenine dinucleotide binding"/>
    <property type="evidence" value="ECO:0007669"/>
    <property type="project" value="InterPro"/>
</dbReference>
<feature type="domain" description="Glucose-methanol-choline oxidoreductase N-terminal" evidence="3">
    <location>
        <begin position="340"/>
        <end position="354"/>
    </location>
</feature>
<dbReference type="Gene3D" id="3.30.560.10">
    <property type="entry name" value="Glucose Oxidase, domain 3"/>
    <property type="match status" value="1"/>
</dbReference>
<dbReference type="PROSITE" id="PS00624">
    <property type="entry name" value="GMC_OXRED_2"/>
    <property type="match status" value="1"/>
</dbReference>
<evidence type="ECO:0000313" key="4">
    <source>
        <dbReference type="EMBL" id="KAF2819333.1"/>
    </source>
</evidence>
<dbReference type="PANTHER" id="PTHR11552:SF80">
    <property type="entry name" value="GMC OXIDOREDUCTASE"/>
    <property type="match status" value="1"/>
</dbReference>
<evidence type="ECO:0000256" key="1">
    <source>
        <dbReference type="ARBA" id="ARBA00010790"/>
    </source>
</evidence>
<dbReference type="Gene3D" id="3.50.50.60">
    <property type="entry name" value="FAD/NAD(P)-binding domain"/>
    <property type="match status" value="2"/>
</dbReference>
<evidence type="ECO:0000313" key="5">
    <source>
        <dbReference type="Proteomes" id="UP000799424"/>
    </source>
</evidence>
<comment type="similarity">
    <text evidence="1">Belongs to the GMC oxidoreductase family.</text>
</comment>
<keyword evidence="2" id="KW-0732">Signal</keyword>
<proteinExistence type="inferred from homology"/>
<dbReference type="GO" id="GO:0016614">
    <property type="term" value="F:oxidoreductase activity, acting on CH-OH group of donors"/>
    <property type="evidence" value="ECO:0007669"/>
    <property type="project" value="InterPro"/>
</dbReference>
<dbReference type="OrthoDB" id="269227at2759"/>
<keyword evidence="5" id="KW-1185">Reference proteome</keyword>
<reference evidence="4" key="1">
    <citation type="journal article" date="2020" name="Stud. Mycol.">
        <title>101 Dothideomycetes genomes: a test case for predicting lifestyles and emergence of pathogens.</title>
        <authorList>
            <person name="Haridas S."/>
            <person name="Albert R."/>
            <person name="Binder M."/>
            <person name="Bloem J."/>
            <person name="Labutti K."/>
            <person name="Salamov A."/>
            <person name="Andreopoulos B."/>
            <person name="Baker S."/>
            <person name="Barry K."/>
            <person name="Bills G."/>
            <person name="Bluhm B."/>
            <person name="Cannon C."/>
            <person name="Castanera R."/>
            <person name="Culley D."/>
            <person name="Daum C."/>
            <person name="Ezra D."/>
            <person name="Gonzalez J."/>
            <person name="Henrissat B."/>
            <person name="Kuo A."/>
            <person name="Liang C."/>
            <person name="Lipzen A."/>
            <person name="Lutzoni F."/>
            <person name="Magnuson J."/>
            <person name="Mondo S."/>
            <person name="Nolan M."/>
            <person name="Ohm R."/>
            <person name="Pangilinan J."/>
            <person name="Park H.-J."/>
            <person name="Ramirez L."/>
            <person name="Alfaro M."/>
            <person name="Sun H."/>
            <person name="Tritt A."/>
            <person name="Yoshinaga Y."/>
            <person name="Zwiers L.-H."/>
            <person name="Turgeon B."/>
            <person name="Goodwin S."/>
            <person name="Spatafora J."/>
            <person name="Crous P."/>
            <person name="Grigoriev I."/>
        </authorList>
    </citation>
    <scope>NUCLEOTIDE SEQUENCE</scope>
    <source>
        <strain evidence="4">CBS 113818</strain>
    </source>
</reference>
<accession>A0A6A6ZF55</accession>
<dbReference type="InterPro" id="IPR012132">
    <property type="entry name" value="GMC_OxRdtase"/>
</dbReference>
<evidence type="ECO:0000259" key="3">
    <source>
        <dbReference type="PROSITE" id="PS00624"/>
    </source>
</evidence>
<dbReference type="InterPro" id="IPR007867">
    <property type="entry name" value="GMC_OxRtase_C"/>
</dbReference>
<dbReference type="EMBL" id="MU006245">
    <property type="protein sequence ID" value="KAF2819333.1"/>
    <property type="molecule type" value="Genomic_DNA"/>
</dbReference>
<dbReference type="Pfam" id="PF05199">
    <property type="entry name" value="GMC_oxred_C"/>
    <property type="match status" value="1"/>
</dbReference>
<feature type="signal peptide" evidence="2">
    <location>
        <begin position="1"/>
        <end position="22"/>
    </location>
</feature>
<dbReference type="Proteomes" id="UP000799424">
    <property type="component" value="Unassembled WGS sequence"/>
</dbReference>
<dbReference type="Pfam" id="PF00732">
    <property type="entry name" value="GMC_oxred_N"/>
    <property type="match status" value="1"/>
</dbReference>
<dbReference type="PIRSF" id="PIRSF000137">
    <property type="entry name" value="Alcohol_oxidase"/>
    <property type="match status" value="1"/>
</dbReference>
<dbReference type="InterPro" id="IPR036188">
    <property type="entry name" value="FAD/NAD-bd_sf"/>
</dbReference>
<protein>
    <submittedName>
        <fullName evidence="4">Choline dehydrogenase</fullName>
    </submittedName>
</protein>
<feature type="chain" id="PRO_5025439277" evidence="2">
    <location>
        <begin position="23"/>
        <end position="614"/>
    </location>
</feature>
<name>A0A6A6ZF55_9PLEO</name>
<dbReference type="AlphaFoldDB" id="A0A6A6ZF55"/>
<dbReference type="SUPFAM" id="SSF51905">
    <property type="entry name" value="FAD/NAD(P)-binding domain"/>
    <property type="match status" value="1"/>
</dbReference>
<dbReference type="PANTHER" id="PTHR11552">
    <property type="entry name" value="GLUCOSE-METHANOL-CHOLINE GMC OXIDOREDUCTASE"/>
    <property type="match status" value="1"/>
</dbReference>
<organism evidence="4 5">
    <name type="scientific">Ophiobolus disseminans</name>
    <dbReference type="NCBI Taxonomy" id="1469910"/>
    <lineage>
        <taxon>Eukaryota</taxon>
        <taxon>Fungi</taxon>
        <taxon>Dikarya</taxon>
        <taxon>Ascomycota</taxon>
        <taxon>Pezizomycotina</taxon>
        <taxon>Dothideomycetes</taxon>
        <taxon>Pleosporomycetidae</taxon>
        <taxon>Pleosporales</taxon>
        <taxon>Pleosporineae</taxon>
        <taxon>Phaeosphaeriaceae</taxon>
        <taxon>Ophiobolus</taxon>
    </lineage>
</organism>
<evidence type="ECO:0000256" key="2">
    <source>
        <dbReference type="SAM" id="SignalP"/>
    </source>
</evidence>
<gene>
    <name evidence="4" type="ORF">CC86DRAFT_307234</name>
</gene>
<dbReference type="InterPro" id="IPR000172">
    <property type="entry name" value="GMC_OxRdtase_N"/>
</dbReference>
<sequence>MGFLANALVLLASTSLITPVVSQDVYDYIVVGSGPGGGPLASNLARANYTVLLIEAGDQSTQGSSGEYPPQLTWDFFVKHYADEKKNMMNNHLTWKTKEGRYWVGAGKDTPPRDSKFLGVYYPRGSSVGGSSMINKQCTWLPSNSDWDYVKNVTGDASWSSDNMHKIFERIEKNNYLPAGTAGHGFNGYFQVNMNKPTSIGQPVLGIMQAIAANFSLSTAQADITKLMGTDANFPDPKRDWTTGVWGLPVHAKSNGERYSSRDYIKDTIDKKFPLTLSLNSLATRVLFTPDTSCGGKPRATGVEFLQGKSIYRADSRYKDGAKGTLKTATARKEVILSGGTFNTPQLLMLSGIGPKAHLTDLKIPVLVDSPGVGQNMQDNQEMPIIGAVTGQTGGGFSQPFLMMTTPHSPDGERDMFIMQGSFAFRGFWPANQTNAALPQDAPGTYGMSMVKNHPQNKKGYVRLLTSDPQDAPEINFMHFEQGADKDMNAMKHTIAWARKIYANAKGVTVKTVEPPCPAGPDANGSCGQADEDWITGQTFGHHPTSTAAIGADGDVNAVLDGRFRVRGVRGLRVVDASVFPRIPGIFPVVSTFMVSEKASDTMKEDAGKDVCAA</sequence>